<reference evidence="1 2" key="1">
    <citation type="journal article" date="2019" name="Int. J. Syst. Evol. Microbiol.">
        <title>The Global Catalogue of Microorganisms (GCM) 10K type strain sequencing project: providing services to taxonomists for standard genome sequencing and annotation.</title>
        <authorList>
            <consortium name="The Broad Institute Genomics Platform"/>
            <consortium name="The Broad Institute Genome Sequencing Center for Infectious Disease"/>
            <person name="Wu L."/>
            <person name="Ma J."/>
        </authorList>
    </citation>
    <scope>NUCLEOTIDE SEQUENCE [LARGE SCALE GENOMIC DNA]</scope>
    <source>
        <strain evidence="1 2">JCM 8201</strain>
    </source>
</reference>
<gene>
    <name evidence="1" type="ORF">GCM10010439_51170</name>
</gene>
<evidence type="ECO:0000313" key="1">
    <source>
        <dbReference type="EMBL" id="GAA2732749.1"/>
    </source>
</evidence>
<dbReference type="EMBL" id="BAAATZ010000021">
    <property type="protein sequence ID" value="GAA2732749.1"/>
    <property type="molecule type" value="Genomic_DNA"/>
</dbReference>
<proteinExistence type="predicted"/>
<name>A0ABN3UIU1_9ACTN</name>
<protein>
    <submittedName>
        <fullName evidence="1">Uncharacterized protein</fullName>
    </submittedName>
</protein>
<evidence type="ECO:0000313" key="2">
    <source>
        <dbReference type="Proteomes" id="UP001501842"/>
    </source>
</evidence>
<keyword evidence="2" id="KW-1185">Reference proteome</keyword>
<sequence>MHEVEGSLANMAWTWRYEKADGTEIPASVLPAPFDQPDYQPTQADAESWLGENWRALADAGVAQVRLLDDDRVVYGPMPLSLD</sequence>
<accession>A0ABN3UIU1</accession>
<comment type="caution">
    <text evidence="1">The sequence shown here is derived from an EMBL/GenBank/DDBJ whole genome shotgun (WGS) entry which is preliminary data.</text>
</comment>
<organism evidence="1 2">
    <name type="scientific">Actinocorallia aurantiaca</name>
    <dbReference type="NCBI Taxonomy" id="46204"/>
    <lineage>
        <taxon>Bacteria</taxon>
        <taxon>Bacillati</taxon>
        <taxon>Actinomycetota</taxon>
        <taxon>Actinomycetes</taxon>
        <taxon>Streptosporangiales</taxon>
        <taxon>Thermomonosporaceae</taxon>
        <taxon>Actinocorallia</taxon>
    </lineage>
</organism>
<dbReference type="Proteomes" id="UP001501842">
    <property type="component" value="Unassembled WGS sequence"/>
</dbReference>